<reference evidence="8" key="3">
    <citation type="submission" date="2023-05" db="EMBL/GenBank/DDBJ databases">
        <authorList>
            <person name="Smith C.H."/>
        </authorList>
    </citation>
    <scope>NUCLEOTIDE SEQUENCE</scope>
    <source>
        <strain evidence="8">CHS0354</strain>
        <tissue evidence="8">Mantle</tissue>
    </source>
</reference>
<feature type="transmembrane region" description="Helical" evidence="6">
    <location>
        <begin position="12"/>
        <end position="30"/>
    </location>
</feature>
<accession>A0AAE0TCY1</accession>
<evidence type="ECO:0000313" key="8">
    <source>
        <dbReference type="EMBL" id="KAK3608092.1"/>
    </source>
</evidence>
<evidence type="ECO:0000256" key="6">
    <source>
        <dbReference type="SAM" id="Phobius"/>
    </source>
</evidence>
<comment type="similarity">
    <text evidence="2">Belongs to the MSOX/MTOX family.</text>
</comment>
<keyword evidence="9" id="KW-1185">Reference proteome</keyword>
<keyword evidence="6" id="KW-0472">Membrane</keyword>
<dbReference type="PANTHER" id="PTHR10961">
    <property type="entry name" value="PEROXISOMAL SARCOSINE OXIDASE"/>
    <property type="match status" value="1"/>
</dbReference>
<dbReference type="AlphaFoldDB" id="A0AAE0TCY1"/>
<protein>
    <recommendedName>
        <fullName evidence="7">FAD dependent oxidoreductase domain-containing protein</fullName>
    </recommendedName>
</protein>
<dbReference type="Pfam" id="PF01266">
    <property type="entry name" value="DAO"/>
    <property type="match status" value="1"/>
</dbReference>
<keyword evidence="5" id="KW-0560">Oxidoreductase</keyword>
<evidence type="ECO:0000256" key="1">
    <source>
        <dbReference type="ARBA" id="ARBA00001974"/>
    </source>
</evidence>
<dbReference type="EMBL" id="JAEAOA010000353">
    <property type="protein sequence ID" value="KAK3608092.1"/>
    <property type="molecule type" value="Genomic_DNA"/>
</dbReference>
<organism evidence="8 9">
    <name type="scientific">Potamilus streckersoni</name>
    <dbReference type="NCBI Taxonomy" id="2493646"/>
    <lineage>
        <taxon>Eukaryota</taxon>
        <taxon>Metazoa</taxon>
        <taxon>Spiralia</taxon>
        <taxon>Lophotrochozoa</taxon>
        <taxon>Mollusca</taxon>
        <taxon>Bivalvia</taxon>
        <taxon>Autobranchia</taxon>
        <taxon>Heteroconchia</taxon>
        <taxon>Palaeoheterodonta</taxon>
        <taxon>Unionida</taxon>
        <taxon>Unionoidea</taxon>
        <taxon>Unionidae</taxon>
        <taxon>Ambleminae</taxon>
        <taxon>Lampsilini</taxon>
        <taxon>Potamilus</taxon>
    </lineage>
</organism>
<dbReference type="Gene3D" id="3.50.50.60">
    <property type="entry name" value="FAD/NAD(P)-binding domain"/>
    <property type="match status" value="1"/>
</dbReference>
<evidence type="ECO:0000259" key="7">
    <source>
        <dbReference type="Pfam" id="PF01266"/>
    </source>
</evidence>
<reference evidence="8" key="2">
    <citation type="journal article" date="2021" name="Genome Biol. Evol.">
        <title>Developing a high-quality reference genome for a parasitic bivalve with doubly uniparental inheritance (Bivalvia: Unionida).</title>
        <authorList>
            <person name="Smith C.H."/>
        </authorList>
    </citation>
    <scope>NUCLEOTIDE SEQUENCE</scope>
    <source>
        <strain evidence="8">CHS0354</strain>
        <tissue evidence="8">Mantle</tissue>
    </source>
</reference>
<feature type="domain" description="FAD dependent oxidoreductase" evidence="7">
    <location>
        <begin position="13"/>
        <end position="369"/>
    </location>
</feature>
<evidence type="ECO:0000256" key="2">
    <source>
        <dbReference type="ARBA" id="ARBA00010989"/>
    </source>
</evidence>
<keyword evidence="6" id="KW-1133">Transmembrane helix</keyword>
<dbReference type="PANTHER" id="PTHR10961:SF7">
    <property type="entry name" value="FAD DEPENDENT OXIDOREDUCTASE DOMAIN-CONTAINING PROTEIN"/>
    <property type="match status" value="1"/>
</dbReference>
<dbReference type="SUPFAM" id="SSF54373">
    <property type="entry name" value="FAD-linked reductases, C-terminal domain"/>
    <property type="match status" value="1"/>
</dbReference>
<name>A0AAE0TCY1_9BIVA</name>
<dbReference type="InterPro" id="IPR045170">
    <property type="entry name" value="MTOX"/>
</dbReference>
<keyword evidence="6" id="KW-0812">Transmembrane</keyword>
<dbReference type="SUPFAM" id="SSF51905">
    <property type="entry name" value="FAD/NAD(P)-binding domain"/>
    <property type="match status" value="1"/>
</dbReference>
<sequence length="417" mass="47287">MAAENREGRTSYDYIVIGCGGIGSGALYWLSKRAKGGVLGLEQFKLGHDNGGSQDHSRIIRLTYHDPMYTKLTPHTYTCWEEVEKESGLRVLYKTGSLQVARKGEMDDLIKKYADSMKKENIDYEWLTGSQLRQRFPQFTTDDRYIALYQKDGGLVDAALCNAVHTQLARGNGATIIENCPVTRLEKDQQGNICVYTTKGKFYCRKVIVTSGAWINQVLSSTGVHVPVYVTQEQVTYHATPHMKDFTKDKYPIWFFHDPKYDFYMMPINNNSGPKIGIDAAGPVVTAHTRTFEPDPVREKACEELYKELVPKALGPRLYTKTCLYDITPDRNFVVDTCDKYGWKNLIVCCGAGHAFKFASLLGKILSEMAIDGQTQYDISHFNIDRKALTDPNYEPIFYYGTDKKAFDKTTHQKAKL</sequence>
<evidence type="ECO:0000256" key="5">
    <source>
        <dbReference type="ARBA" id="ARBA00023002"/>
    </source>
</evidence>
<comment type="caution">
    <text evidence="8">The sequence shown here is derived from an EMBL/GenBank/DDBJ whole genome shotgun (WGS) entry which is preliminary data.</text>
</comment>
<dbReference type="GO" id="GO:0050660">
    <property type="term" value="F:flavin adenine dinucleotide binding"/>
    <property type="evidence" value="ECO:0007669"/>
    <property type="project" value="InterPro"/>
</dbReference>
<dbReference type="InterPro" id="IPR006076">
    <property type="entry name" value="FAD-dep_OxRdtase"/>
</dbReference>
<dbReference type="Gene3D" id="3.30.9.10">
    <property type="entry name" value="D-Amino Acid Oxidase, subunit A, domain 2"/>
    <property type="match status" value="1"/>
</dbReference>
<comment type="cofactor">
    <cofactor evidence="1">
        <name>FAD</name>
        <dbReference type="ChEBI" id="CHEBI:57692"/>
    </cofactor>
</comment>
<dbReference type="NCBIfam" id="NF008425">
    <property type="entry name" value="PRK11259.1"/>
    <property type="match status" value="1"/>
</dbReference>
<keyword evidence="3" id="KW-0285">Flavoprotein</keyword>
<keyword evidence="4" id="KW-0274">FAD</keyword>
<proteinExistence type="inferred from homology"/>
<evidence type="ECO:0000313" key="9">
    <source>
        <dbReference type="Proteomes" id="UP001195483"/>
    </source>
</evidence>
<dbReference type="InterPro" id="IPR036188">
    <property type="entry name" value="FAD/NAD-bd_sf"/>
</dbReference>
<evidence type="ECO:0000256" key="4">
    <source>
        <dbReference type="ARBA" id="ARBA00022827"/>
    </source>
</evidence>
<dbReference type="GO" id="GO:0008115">
    <property type="term" value="F:sarcosine oxidase activity"/>
    <property type="evidence" value="ECO:0007669"/>
    <property type="project" value="TreeGrafter"/>
</dbReference>
<dbReference type="Proteomes" id="UP001195483">
    <property type="component" value="Unassembled WGS sequence"/>
</dbReference>
<gene>
    <name evidence="8" type="ORF">CHS0354_004748</name>
</gene>
<reference evidence="8" key="1">
    <citation type="journal article" date="2021" name="Genome Biol. Evol.">
        <title>A High-Quality Reference Genome for a Parasitic Bivalve with Doubly Uniparental Inheritance (Bivalvia: Unionida).</title>
        <authorList>
            <person name="Smith C.H."/>
        </authorList>
    </citation>
    <scope>NUCLEOTIDE SEQUENCE</scope>
    <source>
        <strain evidence="8">CHS0354</strain>
    </source>
</reference>
<evidence type="ECO:0000256" key="3">
    <source>
        <dbReference type="ARBA" id="ARBA00022630"/>
    </source>
</evidence>